<dbReference type="KEGG" id="eac:EAL2_808p07750"/>
<keyword evidence="2" id="KW-1185">Reference proteome</keyword>
<evidence type="ECO:0000313" key="2">
    <source>
        <dbReference type="Proteomes" id="UP000019591"/>
    </source>
</evidence>
<proteinExistence type="predicted"/>
<dbReference type="Proteomes" id="UP000019591">
    <property type="component" value="Plasmid EAL2_808p"/>
</dbReference>
<evidence type="ECO:0000313" key="1">
    <source>
        <dbReference type="EMBL" id="AHM58278.1"/>
    </source>
</evidence>
<dbReference type="EMBL" id="CP007453">
    <property type="protein sequence ID" value="AHM58278.1"/>
    <property type="molecule type" value="Genomic_DNA"/>
</dbReference>
<reference evidence="1 2" key="1">
    <citation type="journal article" date="2014" name="Genome Announc.">
        <title>Complete Genome Sequence of Amino Acid-Utilizing Eubacterium acidaminophilum al-2 (DSM 3953).</title>
        <authorList>
            <person name="Poehlein A."/>
            <person name="Andreesen J.R."/>
            <person name="Daniel R."/>
        </authorList>
    </citation>
    <scope>NUCLEOTIDE SEQUENCE [LARGE SCALE GENOMIC DNA]</scope>
    <source>
        <strain evidence="1 2">DSM 3953</strain>
        <plasmid evidence="2">Plasmid EAL2_808p</plasmid>
    </source>
</reference>
<organism evidence="1 2">
    <name type="scientific">Peptoclostridium acidaminophilum DSM 3953</name>
    <dbReference type="NCBI Taxonomy" id="1286171"/>
    <lineage>
        <taxon>Bacteria</taxon>
        <taxon>Bacillati</taxon>
        <taxon>Bacillota</taxon>
        <taxon>Clostridia</taxon>
        <taxon>Peptostreptococcales</taxon>
        <taxon>Peptoclostridiaceae</taxon>
        <taxon>Peptoclostridium</taxon>
    </lineage>
</organism>
<geneLocation type="plasmid" evidence="1 2">
    <name>EAL2_808p</name>
</geneLocation>
<protein>
    <submittedName>
        <fullName evidence="1">Uncharacterized protein</fullName>
    </submittedName>
</protein>
<accession>W8TKL9</accession>
<name>W8TKL9_PEPAC</name>
<dbReference type="PATRIC" id="fig|1286171.3.peg.2963"/>
<dbReference type="AlphaFoldDB" id="W8TKL9"/>
<keyword evidence="1" id="KW-0614">Plasmid</keyword>
<gene>
    <name evidence="1" type="ORF">EAL2_808p07750</name>
</gene>
<dbReference type="HOGENOM" id="CLU_3233717_0_0_9"/>
<sequence length="43" mass="5300">MDKKKAQKALYTIYSFGERNWHLNFKFYKKSPLRALRASRDYE</sequence>
<dbReference type="RefSeq" id="WP_278246866.1">
    <property type="nucleotide sequence ID" value="NZ_CP007453.1"/>
</dbReference>